<sequence>MFALNRAPSVSACSRVCSCAGCRGGKVATPMAATPMRHAQARLNRRSSGSVVSVRAQAAATDIVPALAATGEARIRRNFASRHSDMIKYFPSSMGVDDFMGRVEVALAGFGFTGDNTIAMTNLCRDEVTQVLKDKIEAIFGSSFNTNGLGGVLTCGVTGMKAGLSHSPVCNGGRERYVFFAFPHIAINSEGEMGALSRPGRPKTSCACGALLAILGAFKNDGVDKSCKVPGVHDPLDPELTILQQRLARRVRYEKLDVKLLDLPGLTQVAERTITDDLEYLIEKAVDPATADYAVITGIQIHNWGKELTEEGDASIEFVAPAKAYTVVNGLKTYIDLPQVPALSPRQIQTMSTRSLNGVVAKAIQAGMRGSVISEVPLEYLVKKLGGSQLMADGNSYAPNFNPSDSFEWPTWQSRIRLDNNPNRLLSVERDMAAPTMDSPEPAIVHTSFEAPKA</sequence>
<gene>
    <name evidence="3" type="ORF">TSOC_006278</name>
</gene>
<organism evidence="3 4">
    <name type="scientific">Tetrabaena socialis</name>
    <dbReference type="NCBI Taxonomy" id="47790"/>
    <lineage>
        <taxon>Eukaryota</taxon>
        <taxon>Viridiplantae</taxon>
        <taxon>Chlorophyta</taxon>
        <taxon>core chlorophytes</taxon>
        <taxon>Chlorophyceae</taxon>
        <taxon>CS clade</taxon>
        <taxon>Chlamydomonadales</taxon>
        <taxon>Tetrabaenaceae</taxon>
        <taxon>Tetrabaena</taxon>
    </lineage>
</organism>
<dbReference type="OrthoDB" id="2014244at2759"/>
<evidence type="ECO:0000259" key="2">
    <source>
        <dbReference type="Pfam" id="PF18599"/>
    </source>
</evidence>
<keyword evidence="4" id="KW-1185">Reference proteome</keyword>
<evidence type="ECO:0000256" key="1">
    <source>
        <dbReference type="SAM" id="MobiDB-lite"/>
    </source>
</evidence>
<protein>
    <recommendedName>
        <fullName evidence="2">Limiting CO2-inducible protein B/C beta carbonyic anhydrase domain-containing protein</fullName>
    </recommendedName>
</protein>
<reference evidence="3 4" key="1">
    <citation type="journal article" date="2017" name="Mol. Biol. Evol.">
        <title>The 4-celled Tetrabaena socialis nuclear genome reveals the essential components for genetic control of cell number at the origin of multicellularity in the volvocine lineage.</title>
        <authorList>
            <person name="Featherston J."/>
            <person name="Arakaki Y."/>
            <person name="Hanschen E.R."/>
            <person name="Ferris P.J."/>
            <person name="Michod R.E."/>
            <person name="Olson B.J.S.C."/>
            <person name="Nozaki H."/>
            <person name="Durand P.M."/>
        </authorList>
    </citation>
    <scope>NUCLEOTIDE SEQUENCE [LARGE SCALE GENOMIC DNA]</scope>
    <source>
        <strain evidence="3 4">NIES-571</strain>
    </source>
</reference>
<dbReference type="PANTHER" id="PTHR38016">
    <property type="entry name" value="UNNAMED PRODUCT"/>
    <property type="match status" value="1"/>
</dbReference>
<feature type="region of interest" description="Disordered" evidence="1">
    <location>
        <begin position="435"/>
        <end position="454"/>
    </location>
</feature>
<comment type="caution">
    <text evidence="3">The sequence shown here is derived from an EMBL/GenBank/DDBJ whole genome shotgun (WGS) entry which is preliminary data.</text>
</comment>
<dbReference type="Pfam" id="PF18599">
    <property type="entry name" value="LCIB_C_CA"/>
    <property type="match status" value="1"/>
</dbReference>
<name>A0A2J8A435_9CHLO</name>
<dbReference type="EMBL" id="PGGS01000188">
    <property type="protein sequence ID" value="PNH07267.1"/>
    <property type="molecule type" value="Genomic_DNA"/>
</dbReference>
<evidence type="ECO:0000313" key="4">
    <source>
        <dbReference type="Proteomes" id="UP000236333"/>
    </source>
</evidence>
<dbReference type="PANTHER" id="PTHR38016:SF1">
    <property type="entry name" value="LIMITING CO2-INDUCIBLE PROTEIN B_C BETA CARBONYIC ANHYDRASE DOMAIN-CONTAINING PROTEIN"/>
    <property type="match status" value="1"/>
</dbReference>
<dbReference type="Proteomes" id="UP000236333">
    <property type="component" value="Unassembled WGS sequence"/>
</dbReference>
<feature type="domain" description="Limiting CO2-inducible protein B/C beta carbonyic anhydrase" evidence="2">
    <location>
        <begin position="94"/>
        <end position="327"/>
    </location>
</feature>
<proteinExistence type="predicted"/>
<evidence type="ECO:0000313" key="3">
    <source>
        <dbReference type="EMBL" id="PNH07267.1"/>
    </source>
</evidence>
<dbReference type="AlphaFoldDB" id="A0A2J8A435"/>
<accession>A0A2J8A435</accession>
<dbReference type="InterPro" id="IPR040703">
    <property type="entry name" value="LCIB/C_CA"/>
</dbReference>